<dbReference type="CDD" id="cd05483">
    <property type="entry name" value="retropepsin_like_bacteria"/>
    <property type="match status" value="1"/>
</dbReference>
<comment type="caution">
    <text evidence="2">The sequence shown here is derived from an EMBL/GenBank/DDBJ whole genome shotgun (WGS) entry which is preliminary data.</text>
</comment>
<gene>
    <name evidence="2" type="ORF">M0L44_18825</name>
</gene>
<evidence type="ECO:0000313" key="2">
    <source>
        <dbReference type="EMBL" id="MCO5978756.1"/>
    </source>
</evidence>
<dbReference type="Proteomes" id="UP001204851">
    <property type="component" value="Unassembled WGS sequence"/>
</dbReference>
<proteinExistence type="predicted"/>
<dbReference type="Gene3D" id="2.40.70.10">
    <property type="entry name" value="Acid Proteases"/>
    <property type="match status" value="1"/>
</dbReference>
<evidence type="ECO:0000313" key="3">
    <source>
        <dbReference type="Proteomes" id="UP001204851"/>
    </source>
</evidence>
<protein>
    <submittedName>
        <fullName evidence="2">Retropepsin-like domain-containing protein</fullName>
    </submittedName>
</protein>
<accession>A0ABT1BR90</accession>
<dbReference type="RefSeq" id="WP_252771609.1">
    <property type="nucleotide sequence ID" value="NZ_JAMXMC010000012.1"/>
</dbReference>
<dbReference type="SUPFAM" id="SSF50630">
    <property type="entry name" value="Acid proteases"/>
    <property type="match status" value="1"/>
</dbReference>
<dbReference type="Pfam" id="PF13650">
    <property type="entry name" value="Asp_protease_2"/>
    <property type="match status" value="1"/>
</dbReference>
<sequence>MKACPSLCLSWLATVALCGGATGVALAAEAAAAPASTPAPMAPVTVPFDFSKSAVEVDVSVHGTPLHMLLDTGVNPSVIDLATADRLGLPVDRGDGGEASGFGDGQGAAVFPATVAGLAIGGQSFAGFDALAADMGGISAGLGRRVDGVLGYSFLSDKTVLVDYVAHRVAILPRAEDAAPLTQACKTRWTATLKTVDSFPVIPDFRLGEARAPVSLDTGSTGQIGLFQSALGLPGVRAALQDAGTVVRTGARGQARSTRYRFDAPVGFGPFTLPAGASMSTYADAGATDTRVANVGNQLLAALGLKLLLDYRGQTLGFYGDCLAG</sequence>
<feature type="chain" id="PRO_5047410834" evidence="1">
    <location>
        <begin position="28"/>
        <end position="325"/>
    </location>
</feature>
<feature type="signal peptide" evidence="1">
    <location>
        <begin position="1"/>
        <end position="27"/>
    </location>
</feature>
<name>A0ABT1BR90_9BURK</name>
<reference evidence="2 3" key="1">
    <citation type="submission" date="2022-06" db="EMBL/GenBank/DDBJ databases">
        <title>Ideonella sp. NS12-5 Genome sequencing and assembly.</title>
        <authorList>
            <person name="Jung Y."/>
        </authorList>
    </citation>
    <scope>NUCLEOTIDE SEQUENCE [LARGE SCALE GENOMIC DNA]</scope>
    <source>
        <strain evidence="2 3">NS12-5</strain>
    </source>
</reference>
<evidence type="ECO:0000256" key="1">
    <source>
        <dbReference type="SAM" id="SignalP"/>
    </source>
</evidence>
<dbReference type="InterPro" id="IPR001969">
    <property type="entry name" value="Aspartic_peptidase_AS"/>
</dbReference>
<dbReference type="EMBL" id="JAMXMC010000012">
    <property type="protein sequence ID" value="MCO5978756.1"/>
    <property type="molecule type" value="Genomic_DNA"/>
</dbReference>
<dbReference type="InterPro" id="IPR034122">
    <property type="entry name" value="Retropepsin-like_bacterial"/>
</dbReference>
<dbReference type="PROSITE" id="PS00141">
    <property type="entry name" value="ASP_PROTEASE"/>
    <property type="match status" value="1"/>
</dbReference>
<organism evidence="2 3">
    <name type="scientific">Ideonella oryzae</name>
    <dbReference type="NCBI Taxonomy" id="2937441"/>
    <lineage>
        <taxon>Bacteria</taxon>
        <taxon>Pseudomonadati</taxon>
        <taxon>Pseudomonadota</taxon>
        <taxon>Betaproteobacteria</taxon>
        <taxon>Burkholderiales</taxon>
        <taxon>Sphaerotilaceae</taxon>
        <taxon>Ideonella</taxon>
    </lineage>
</organism>
<dbReference type="InterPro" id="IPR021109">
    <property type="entry name" value="Peptidase_aspartic_dom_sf"/>
</dbReference>
<keyword evidence="1" id="KW-0732">Signal</keyword>
<keyword evidence="3" id="KW-1185">Reference proteome</keyword>